<keyword evidence="6 9" id="KW-1133">Transmembrane helix</keyword>
<evidence type="ECO:0000256" key="3">
    <source>
        <dbReference type="ARBA" id="ARBA00022475"/>
    </source>
</evidence>
<evidence type="ECO:0000256" key="8">
    <source>
        <dbReference type="ARBA" id="ARBA00037998"/>
    </source>
</evidence>
<dbReference type="AlphaFoldDB" id="A0A975U267"/>
<dbReference type="PANTHER" id="PTHR11795:SF442">
    <property type="entry name" value="ABC TRANSPORTER ATP-BINDING PROTEIN"/>
    <property type="match status" value="1"/>
</dbReference>
<evidence type="ECO:0000256" key="7">
    <source>
        <dbReference type="ARBA" id="ARBA00023136"/>
    </source>
</evidence>
<keyword evidence="5" id="KW-0029">Amino-acid transport</keyword>
<dbReference type="GO" id="GO:0005886">
    <property type="term" value="C:plasma membrane"/>
    <property type="evidence" value="ECO:0007669"/>
    <property type="project" value="UniProtKB-SubCell"/>
</dbReference>
<dbReference type="Proteomes" id="UP000694001">
    <property type="component" value="Chromosome"/>
</dbReference>
<comment type="similarity">
    <text evidence="8">Belongs to the binding-protein-dependent transport system permease family. LivHM subfamily.</text>
</comment>
<dbReference type="CDD" id="cd06582">
    <property type="entry name" value="TM_PBP1_LivH_like"/>
    <property type="match status" value="1"/>
</dbReference>
<feature type="transmembrane region" description="Helical" evidence="9">
    <location>
        <begin position="184"/>
        <end position="211"/>
    </location>
</feature>
<keyword evidence="3" id="KW-1003">Cell membrane</keyword>
<keyword evidence="11" id="KW-1185">Reference proteome</keyword>
<dbReference type="InterPro" id="IPR001851">
    <property type="entry name" value="ABC_transp_permease"/>
</dbReference>
<dbReference type="RefSeq" id="WP_218285942.1">
    <property type="nucleotide sequence ID" value="NZ_CP076448.1"/>
</dbReference>
<protein>
    <submittedName>
        <fullName evidence="10">Branched-chain amino acid ABC transporter permease</fullName>
    </submittedName>
</protein>
<feature type="transmembrane region" description="Helical" evidence="9">
    <location>
        <begin position="97"/>
        <end position="122"/>
    </location>
</feature>
<proteinExistence type="inferred from homology"/>
<dbReference type="Pfam" id="PF02653">
    <property type="entry name" value="BPD_transp_2"/>
    <property type="match status" value="1"/>
</dbReference>
<keyword evidence="7 9" id="KW-0472">Membrane</keyword>
<evidence type="ECO:0000256" key="2">
    <source>
        <dbReference type="ARBA" id="ARBA00022448"/>
    </source>
</evidence>
<feature type="transmembrane region" description="Helical" evidence="9">
    <location>
        <begin position="223"/>
        <end position="240"/>
    </location>
</feature>
<dbReference type="InterPro" id="IPR052157">
    <property type="entry name" value="BCAA_transport_permease"/>
</dbReference>
<feature type="transmembrane region" description="Helical" evidence="9">
    <location>
        <begin position="247"/>
        <end position="265"/>
    </location>
</feature>
<comment type="subcellular location">
    <subcellularLocation>
        <location evidence="1">Cell membrane</location>
        <topology evidence="1">Multi-pass membrane protein</topology>
    </subcellularLocation>
</comment>
<dbReference type="GO" id="GO:0006865">
    <property type="term" value="P:amino acid transport"/>
    <property type="evidence" value="ECO:0007669"/>
    <property type="project" value="UniProtKB-KW"/>
</dbReference>
<feature type="transmembrane region" description="Helical" evidence="9">
    <location>
        <begin position="142"/>
        <end position="163"/>
    </location>
</feature>
<feature type="transmembrane region" description="Helical" evidence="9">
    <location>
        <begin position="12"/>
        <end position="32"/>
    </location>
</feature>
<accession>A0A975U267</accession>
<evidence type="ECO:0000313" key="10">
    <source>
        <dbReference type="EMBL" id="QXM24885.1"/>
    </source>
</evidence>
<dbReference type="EMBL" id="CP076448">
    <property type="protein sequence ID" value="QXM24885.1"/>
    <property type="molecule type" value="Genomic_DNA"/>
</dbReference>
<evidence type="ECO:0000256" key="6">
    <source>
        <dbReference type="ARBA" id="ARBA00022989"/>
    </source>
</evidence>
<evidence type="ECO:0000256" key="1">
    <source>
        <dbReference type="ARBA" id="ARBA00004651"/>
    </source>
</evidence>
<dbReference type="KEGG" id="elio:KO353_01010"/>
<feature type="transmembrane region" description="Helical" evidence="9">
    <location>
        <begin position="63"/>
        <end position="85"/>
    </location>
</feature>
<gene>
    <name evidence="10" type="ORF">KO353_01010</name>
</gene>
<organism evidence="10 11">
    <name type="scientific">Elioraea tepida</name>
    <dbReference type="NCBI Taxonomy" id="2843330"/>
    <lineage>
        <taxon>Bacteria</taxon>
        <taxon>Pseudomonadati</taxon>
        <taxon>Pseudomonadota</taxon>
        <taxon>Alphaproteobacteria</taxon>
        <taxon>Acetobacterales</taxon>
        <taxon>Elioraeaceae</taxon>
        <taxon>Elioraea</taxon>
    </lineage>
</organism>
<evidence type="ECO:0000256" key="9">
    <source>
        <dbReference type="SAM" id="Phobius"/>
    </source>
</evidence>
<reference evidence="10" key="1">
    <citation type="submission" date="2021-06" db="EMBL/GenBank/DDBJ databases">
        <title>Elioraea tepida, sp. nov., a moderately thermophilic aerobic anoxygenic phototrophic bacterium isolated from an alkaline siliceous hot spring mat community in Yellowstone National Park, WY, USA.</title>
        <authorList>
            <person name="Saini M.K."/>
            <person name="Yoshida S."/>
            <person name="Sebastian A."/>
            <person name="Hirose S."/>
            <person name="Hara E."/>
            <person name="Tamaki H."/>
            <person name="Soulier N.T."/>
            <person name="Albert I."/>
            <person name="Hanada S."/>
            <person name="Bryant D.A."/>
            <person name="Tank M."/>
        </authorList>
    </citation>
    <scope>NUCLEOTIDE SEQUENCE</scope>
    <source>
        <strain evidence="10">MS-P2</strain>
    </source>
</reference>
<feature type="transmembrane region" description="Helical" evidence="9">
    <location>
        <begin position="277"/>
        <end position="296"/>
    </location>
</feature>
<keyword evidence="4 9" id="KW-0812">Transmembrane</keyword>
<dbReference type="PANTHER" id="PTHR11795">
    <property type="entry name" value="BRANCHED-CHAIN AMINO ACID TRANSPORT SYSTEM PERMEASE PROTEIN LIVH"/>
    <property type="match status" value="1"/>
</dbReference>
<keyword evidence="2" id="KW-0813">Transport</keyword>
<evidence type="ECO:0000313" key="11">
    <source>
        <dbReference type="Proteomes" id="UP000694001"/>
    </source>
</evidence>
<name>A0A975U267_9PROT</name>
<dbReference type="GO" id="GO:0022857">
    <property type="term" value="F:transmembrane transporter activity"/>
    <property type="evidence" value="ECO:0007669"/>
    <property type="project" value="InterPro"/>
</dbReference>
<evidence type="ECO:0000256" key="5">
    <source>
        <dbReference type="ARBA" id="ARBA00022970"/>
    </source>
</evidence>
<evidence type="ECO:0000256" key="4">
    <source>
        <dbReference type="ARBA" id="ARBA00022692"/>
    </source>
</evidence>
<sequence length="306" mass="31373">MTALLFVEQTLNGLQLGVMLFMIAAGLTLIFGIMDVINLAHGSLYMAGAFVGATVTARTGSFALGVLAGAAAGALIALLLELAVIRRLYARDHLDQVLATYALILTFNEAVKVLWGPAPIFLAAPPLLSGTVEVLPGIPYPAYRLAVIAVGLAAALFLGWLIGRTRLGMLIRAGTTNRETVQALGVDIGLLFALVFALGGALAGLAGVMAGPVLAVQVGMGEQILILAFVVIVVGGLGSVRGAMAGSLLVGLADTWARALLPVLLRGLLPPAAADQVAANLGSVAVYLLMAVVLSVRPQGLFPRHA</sequence>